<dbReference type="Proteomes" id="UP001085076">
    <property type="component" value="Unassembled WGS sequence"/>
</dbReference>
<dbReference type="EMBL" id="JAGGNH010000030">
    <property type="protein sequence ID" value="KAJ0961313.1"/>
    <property type="molecule type" value="Genomic_DNA"/>
</dbReference>
<evidence type="ECO:0000313" key="3">
    <source>
        <dbReference type="Proteomes" id="UP001085076"/>
    </source>
</evidence>
<evidence type="ECO:0000256" key="1">
    <source>
        <dbReference type="SAM" id="SignalP"/>
    </source>
</evidence>
<proteinExistence type="predicted"/>
<dbReference type="AlphaFoldDB" id="A0A9D5BVD2"/>
<evidence type="ECO:0000313" key="2">
    <source>
        <dbReference type="EMBL" id="KAJ0961313.1"/>
    </source>
</evidence>
<gene>
    <name evidence="2" type="ORF">J5N97_000719</name>
</gene>
<dbReference type="InterPro" id="IPR049306">
    <property type="entry name" value="GLV1-2"/>
</dbReference>
<dbReference type="PANTHER" id="PTHR33743">
    <property type="entry name" value="PROTEIN GOLVEN 6-RELATED"/>
    <property type="match status" value="1"/>
</dbReference>
<keyword evidence="3" id="KW-1185">Reference proteome</keyword>
<sequence length="118" mass="13279">MFLLWLLLFSAIMAQGVLSLEGTNDERSSLKGGSDIVSLCANGGVLCSGAVLVKNRKLMIKDGTEREDHLREKHEKDRYRFDLQHKQKQYSTAETYPDAIDIAGMDYSPAKRKPPIHN</sequence>
<accession>A0A9D5BVD2</accession>
<dbReference type="PANTHER" id="PTHR33743:SF19">
    <property type="entry name" value="PROTEIN GOLVEN 6"/>
    <property type="match status" value="1"/>
</dbReference>
<name>A0A9D5BVD2_9LILI</name>
<keyword evidence="1" id="KW-0732">Signal</keyword>
<dbReference type="Pfam" id="PF21529">
    <property type="entry name" value="GLV1-2"/>
    <property type="match status" value="1"/>
</dbReference>
<feature type="chain" id="PRO_5039096419" description="Pepsin inhibitor-3-like repeated domain-containing protein" evidence="1">
    <location>
        <begin position="20"/>
        <end position="118"/>
    </location>
</feature>
<organism evidence="2 3">
    <name type="scientific">Dioscorea zingiberensis</name>
    <dbReference type="NCBI Taxonomy" id="325984"/>
    <lineage>
        <taxon>Eukaryota</taxon>
        <taxon>Viridiplantae</taxon>
        <taxon>Streptophyta</taxon>
        <taxon>Embryophyta</taxon>
        <taxon>Tracheophyta</taxon>
        <taxon>Spermatophyta</taxon>
        <taxon>Magnoliopsida</taxon>
        <taxon>Liliopsida</taxon>
        <taxon>Dioscoreales</taxon>
        <taxon>Dioscoreaceae</taxon>
        <taxon>Dioscorea</taxon>
    </lineage>
</organism>
<protein>
    <recommendedName>
        <fullName evidence="4">Pepsin inhibitor-3-like repeated domain-containing protein</fullName>
    </recommendedName>
</protein>
<comment type="caution">
    <text evidence="2">The sequence shown here is derived from an EMBL/GenBank/DDBJ whole genome shotgun (WGS) entry which is preliminary data.</text>
</comment>
<feature type="signal peptide" evidence="1">
    <location>
        <begin position="1"/>
        <end position="19"/>
    </location>
</feature>
<dbReference type="OrthoDB" id="786880at2759"/>
<evidence type="ECO:0008006" key="4">
    <source>
        <dbReference type="Google" id="ProtNLM"/>
    </source>
</evidence>
<reference evidence="2 3" key="1">
    <citation type="journal article" date="2022" name="Hortic Res">
        <title>The genome of Dioscorea zingiberensis sheds light on the biosynthesis, origin and evolution of the medicinally important diosgenin saponins.</title>
        <authorList>
            <person name="Li Y."/>
            <person name="Tan C."/>
            <person name="Li Z."/>
            <person name="Guo J."/>
            <person name="Li S."/>
            <person name="Chen X."/>
            <person name="Wang C."/>
            <person name="Dai X."/>
            <person name="Yang H."/>
            <person name="Song W."/>
            <person name="Hou L."/>
            <person name="Xu J."/>
            <person name="Tong Z."/>
            <person name="Xu A."/>
            <person name="Yuan X."/>
            <person name="Wang W."/>
            <person name="Yang Q."/>
            <person name="Chen L."/>
            <person name="Sun Z."/>
            <person name="Wang K."/>
            <person name="Pan B."/>
            <person name="Chen J."/>
            <person name="Bao Y."/>
            <person name="Liu F."/>
            <person name="Qi X."/>
            <person name="Gang D.R."/>
            <person name="Wen J."/>
            <person name="Li J."/>
        </authorList>
    </citation>
    <scope>NUCLEOTIDE SEQUENCE [LARGE SCALE GENOMIC DNA]</scope>
    <source>
        <strain evidence="2">Dzin_1.0</strain>
    </source>
</reference>